<evidence type="ECO:0008006" key="3">
    <source>
        <dbReference type="Google" id="ProtNLM"/>
    </source>
</evidence>
<comment type="caution">
    <text evidence="1">The sequence shown here is derived from an EMBL/GenBank/DDBJ whole genome shotgun (WGS) entry which is preliminary data.</text>
</comment>
<dbReference type="Proteomes" id="UP000241118">
    <property type="component" value="Unassembled WGS sequence"/>
</dbReference>
<proteinExistence type="predicted"/>
<accession>A0A2P8ICP9</accession>
<evidence type="ECO:0000313" key="2">
    <source>
        <dbReference type="Proteomes" id="UP000241118"/>
    </source>
</evidence>
<dbReference type="InterPro" id="IPR029068">
    <property type="entry name" value="Glyas_Bleomycin-R_OHBP_Dase"/>
</dbReference>
<evidence type="ECO:0000313" key="1">
    <source>
        <dbReference type="EMBL" id="PSL56242.1"/>
    </source>
</evidence>
<gene>
    <name evidence="1" type="ORF">B0I31_104533</name>
</gene>
<sequence>MISDPELTDCTLAVHDLDEALCSYRDVLGFEVREDVEATGAEVMQEPVDRAHGVRDCAFRDPSGNMLRFTRTLDLQVHGRTSPATGTPCTTWSRTAMPLGRRRRLPSCSSGTGIQALGVVRPRGRTEVSAAIPNTRAGSTK</sequence>
<keyword evidence="2" id="KW-1185">Reference proteome</keyword>
<dbReference type="EMBL" id="PYAX01000004">
    <property type="protein sequence ID" value="PSL56242.1"/>
    <property type="molecule type" value="Genomic_DNA"/>
</dbReference>
<dbReference type="AlphaFoldDB" id="A0A2P8ICP9"/>
<organism evidence="1 2">
    <name type="scientific">Saccharothrix carnea</name>
    <dbReference type="NCBI Taxonomy" id="1280637"/>
    <lineage>
        <taxon>Bacteria</taxon>
        <taxon>Bacillati</taxon>
        <taxon>Actinomycetota</taxon>
        <taxon>Actinomycetes</taxon>
        <taxon>Pseudonocardiales</taxon>
        <taxon>Pseudonocardiaceae</taxon>
        <taxon>Saccharothrix</taxon>
    </lineage>
</organism>
<dbReference type="SUPFAM" id="SSF54593">
    <property type="entry name" value="Glyoxalase/Bleomycin resistance protein/Dihydroxybiphenyl dioxygenase"/>
    <property type="match status" value="1"/>
</dbReference>
<name>A0A2P8ICP9_SACCR</name>
<dbReference type="Gene3D" id="3.10.180.10">
    <property type="entry name" value="2,3-Dihydroxybiphenyl 1,2-Dioxygenase, domain 1"/>
    <property type="match status" value="1"/>
</dbReference>
<protein>
    <recommendedName>
        <fullName evidence="3">Glyoxalase/bleomycin resistance protein/dioxygenase superfamily protein</fullName>
    </recommendedName>
</protein>
<reference evidence="1 2" key="1">
    <citation type="submission" date="2018-03" db="EMBL/GenBank/DDBJ databases">
        <title>Genomic Encyclopedia of Type Strains, Phase III (KMG-III): the genomes of soil and plant-associated and newly described type strains.</title>
        <authorList>
            <person name="Whitman W."/>
        </authorList>
    </citation>
    <scope>NUCLEOTIDE SEQUENCE [LARGE SCALE GENOMIC DNA]</scope>
    <source>
        <strain evidence="1 2">CGMCC 4.7097</strain>
    </source>
</reference>